<feature type="domain" description="Association with the SNF1 complex (ASC)" evidence="3">
    <location>
        <begin position="216"/>
        <end position="304"/>
    </location>
</feature>
<dbReference type="AlphaFoldDB" id="A0AAP0MSX1"/>
<dbReference type="InterPro" id="IPR014756">
    <property type="entry name" value="Ig_E-set"/>
</dbReference>
<feature type="region of interest" description="Disordered" evidence="2">
    <location>
        <begin position="209"/>
        <end position="234"/>
    </location>
</feature>
<comment type="caution">
    <text evidence="4">The sequence shown here is derived from an EMBL/GenBank/DDBJ whole genome shotgun (WGS) entry which is preliminary data.</text>
</comment>
<reference evidence="4 5" key="1">
    <citation type="submission" date="2024-05" db="EMBL/GenBank/DDBJ databases">
        <title>Haplotype-resolved chromosome-level genome assembly of Huyou (Citrus changshanensis).</title>
        <authorList>
            <person name="Miao C."/>
            <person name="Chen W."/>
            <person name="Wu Y."/>
            <person name="Wang L."/>
            <person name="Zhao S."/>
            <person name="Grierson D."/>
            <person name="Xu C."/>
            <person name="Chen K."/>
        </authorList>
    </citation>
    <scope>NUCLEOTIDE SEQUENCE [LARGE SCALE GENOMIC DNA]</scope>
    <source>
        <strain evidence="4">01-14</strain>
        <tissue evidence="4">Leaf</tissue>
    </source>
</reference>
<dbReference type="PANTHER" id="PTHR46316:SF6">
    <property type="entry name" value="ASSOCIATION WITH THE SNF1 COMPLEX (ASC) DOMAIN-CONTAINING PROTEIN"/>
    <property type="match status" value="1"/>
</dbReference>
<name>A0AAP0MSX1_9ROSI</name>
<dbReference type="PANTHER" id="PTHR46316">
    <property type="entry name" value="SNF1-RELATED PROTEIN KINASE REGULATORY SUBUNIT BETA-1"/>
    <property type="match status" value="1"/>
</dbReference>
<organism evidence="4 5">
    <name type="scientific">Citrus x changshan-huyou</name>
    <dbReference type="NCBI Taxonomy" id="2935761"/>
    <lineage>
        <taxon>Eukaryota</taxon>
        <taxon>Viridiplantae</taxon>
        <taxon>Streptophyta</taxon>
        <taxon>Embryophyta</taxon>
        <taxon>Tracheophyta</taxon>
        <taxon>Spermatophyta</taxon>
        <taxon>Magnoliopsida</taxon>
        <taxon>eudicotyledons</taxon>
        <taxon>Gunneridae</taxon>
        <taxon>Pentapetalae</taxon>
        <taxon>rosids</taxon>
        <taxon>malvids</taxon>
        <taxon>Sapindales</taxon>
        <taxon>Rutaceae</taxon>
        <taxon>Aurantioideae</taxon>
        <taxon>Citrus</taxon>
    </lineage>
</organism>
<feature type="region of interest" description="Disordered" evidence="2">
    <location>
        <begin position="1"/>
        <end position="53"/>
    </location>
</feature>
<dbReference type="InterPro" id="IPR043554">
    <property type="entry name" value="KINB"/>
</dbReference>
<dbReference type="InterPro" id="IPR037256">
    <property type="entry name" value="ASC_dom_sf"/>
</dbReference>
<dbReference type="SMART" id="SM01010">
    <property type="entry name" value="AMPKBI"/>
    <property type="match status" value="1"/>
</dbReference>
<keyword evidence="5" id="KW-1185">Reference proteome</keyword>
<accession>A0AAP0MSX1</accession>
<evidence type="ECO:0000313" key="5">
    <source>
        <dbReference type="Proteomes" id="UP001428341"/>
    </source>
</evidence>
<evidence type="ECO:0000313" key="4">
    <source>
        <dbReference type="EMBL" id="KAK9222691.1"/>
    </source>
</evidence>
<dbReference type="InterPro" id="IPR013783">
    <property type="entry name" value="Ig-like_fold"/>
</dbReference>
<dbReference type="EMBL" id="JBCGBO010000002">
    <property type="protein sequence ID" value="KAK9222691.1"/>
    <property type="molecule type" value="Genomic_DNA"/>
</dbReference>
<proteinExistence type="inferred from homology"/>
<evidence type="ECO:0000259" key="3">
    <source>
        <dbReference type="SMART" id="SM01010"/>
    </source>
</evidence>
<evidence type="ECO:0000256" key="2">
    <source>
        <dbReference type="SAM" id="MobiDB-lite"/>
    </source>
</evidence>
<dbReference type="Gene3D" id="2.60.40.10">
    <property type="entry name" value="Immunoglobulins"/>
    <property type="match status" value="1"/>
</dbReference>
<protein>
    <recommendedName>
        <fullName evidence="3">Association with the SNF1 complex (ASC) domain-containing protein</fullName>
    </recommendedName>
</protein>
<dbReference type="GO" id="GO:0009507">
    <property type="term" value="C:chloroplast"/>
    <property type="evidence" value="ECO:0007669"/>
    <property type="project" value="UniProtKB-ARBA"/>
</dbReference>
<comment type="similarity">
    <text evidence="1">Belongs to the 5'-AMP-activated protein kinase beta subunit family.</text>
</comment>
<dbReference type="SUPFAM" id="SSF81296">
    <property type="entry name" value="E set domains"/>
    <property type="match status" value="1"/>
</dbReference>
<gene>
    <name evidence="4" type="ORF">WN944_011127</name>
</gene>
<dbReference type="Gene3D" id="6.20.250.60">
    <property type="match status" value="1"/>
</dbReference>
<dbReference type="Pfam" id="PF04739">
    <property type="entry name" value="AMPKBI"/>
    <property type="match status" value="1"/>
</dbReference>
<sequence>MGNVSGRQDGEGCSGVKKREYEEGFEQSLTELGHGDPMLHSPPHQSPRAFQPPPIFTSQVPMDPLPRSGDLMQVRNHAAERSMAYYEELSYEKQVAATITWSLGGKQVAVTGSWDNWENVDPLWRLGKDFVIMKMLPSGVYHYRFIVDECLRYAPDVPWECDDSGNAYNVLDLQIIASAFKFSSSSGMVSLSFIHKCVVQEYIPEVPPSLSEFEQPPSPPSSYDNQPLSESDFAKLPPELPPQLQITSLNRPSSSSSDQSLLRPQHTVLNHLFIQNTDGRQPMAIGSTHRFRQKYVTVVLYKPSGR</sequence>
<dbReference type="SUPFAM" id="SSF160219">
    <property type="entry name" value="AMPKBI-like"/>
    <property type="match status" value="1"/>
</dbReference>
<dbReference type="CDD" id="cd02859">
    <property type="entry name" value="E_set_AMPKbeta_like_N"/>
    <property type="match status" value="1"/>
</dbReference>
<dbReference type="InterPro" id="IPR006828">
    <property type="entry name" value="ASC_dom"/>
</dbReference>
<dbReference type="Pfam" id="PF16561">
    <property type="entry name" value="AMPK1_CBM"/>
    <property type="match status" value="1"/>
</dbReference>
<evidence type="ECO:0000256" key="1">
    <source>
        <dbReference type="ARBA" id="ARBA00010926"/>
    </source>
</evidence>
<dbReference type="InterPro" id="IPR032640">
    <property type="entry name" value="AMPK1_CBM"/>
</dbReference>
<dbReference type="Proteomes" id="UP001428341">
    <property type="component" value="Unassembled WGS sequence"/>
</dbReference>